<gene>
    <name evidence="1" type="ORF">GCM10011577_01170</name>
</gene>
<reference evidence="2" key="1">
    <citation type="journal article" date="2019" name="Int. J. Syst. Evol. Microbiol.">
        <title>The Global Catalogue of Microorganisms (GCM) 10K type strain sequencing project: providing services to taxonomists for standard genome sequencing and annotation.</title>
        <authorList>
            <consortium name="The Broad Institute Genomics Platform"/>
            <consortium name="The Broad Institute Genome Sequencing Center for Infectious Disease"/>
            <person name="Wu L."/>
            <person name="Ma J."/>
        </authorList>
    </citation>
    <scope>NUCLEOTIDE SEQUENCE [LARGE SCALE GENOMIC DNA]</scope>
    <source>
        <strain evidence="2">CGMCC 1.1927</strain>
    </source>
</reference>
<dbReference type="RefSeq" id="WP_188808620.1">
    <property type="nucleotide sequence ID" value="NZ_BAAAWV010000001.1"/>
</dbReference>
<dbReference type="EMBL" id="BMKU01000001">
    <property type="protein sequence ID" value="GGG83514.1"/>
    <property type="molecule type" value="Genomic_DNA"/>
</dbReference>
<accession>A0ABQ1XCG0</accession>
<protein>
    <submittedName>
        <fullName evidence="1">Uncharacterized protein</fullName>
    </submittedName>
</protein>
<organism evidence="1 2">
    <name type="scientific">Pseudarthrobacter polychromogenes</name>
    <dbReference type="NCBI Taxonomy" id="1676"/>
    <lineage>
        <taxon>Bacteria</taxon>
        <taxon>Bacillati</taxon>
        <taxon>Actinomycetota</taxon>
        <taxon>Actinomycetes</taxon>
        <taxon>Micrococcales</taxon>
        <taxon>Micrococcaceae</taxon>
        <taxon>Pseudarthrobacter</taxon>
    </lineage>
</organism>
<sequence length="69" mass="7297">MAVEVTPNGFKKPDSATELVKRGAEMIADNAQTAEELIAALQERIPAHYDGGTPTSVYATEQFMDGGGV</sequence>
<comment type="caution">
    <text evidence="1">The sequence shown here is derived from an EMBL/GenBank/DDBJ whole genome shotgun (WGS) entry which is preliminary data.</text>
</comment>
<proteinExistence type="predicted"/>
<dbReference type="Proteomes" id="UP000596938">
    <property type="component" value="Unassembled WGS sequence"/>
</dbReference>
<keyword evidence="2" id="KW-1185">Reference proteome</keyword>
<evidence type="ECO:0000313" key="2">
    <source>
        <dbReference type="Proteomes" id="UP000596938"/>
    </source>
</evidence>
<evidence type="ECO:0000313" key="1">
    <source>
        <dbReference type="EMBL" id="GGG83514.1"/>
    </source>
</evidence>
<name>A0ABQ1XCG0_9MICC</name>